<dbReference type="InterPro" id="IPR017871">
    <property type="entry name" value="ABC_transporter-like_CS"/>
</dbReference>
<feature type="compositionally biased region" description="Acidic residues" evidence="3">
    <location>
        <begin position="256"/>
        <end position="267"/>
    </location>
</feature>
<protein>
    <submittedName>
        <fullName evidence="5">ATP-binding cassette domain-containing protein</fullName>
    </submittedName>
</protein>
<evidence type="ECO:0000256" key="1">
    <source>
        <dbReference type="ARBA" id="ARBA00022741"/>
    </source>
</evidence>
<evidence type="ECO:0000256" key="2">
    <source>
        <dbReference type="ARBA" id="ARBA00022840"/>
    </source>
</evidence>
<keyword evidence="1" id="KW-0547">Nucleotide-binding</keyword>
<evidence type="ECO:0000313" key="6">
    <source>
        <dbReference type="Proteomes" id="UP000766550"/>
    </source>
</evidence>
<dbReference type="PANTHER" id="PTHR43790">
    <property type="entry name" value="CARBOHYDRATE TRANSPORT ATP-BINDING PROTEIN MG119-RELATED"/>
    <property type="match status" value="1"/>
</dbReference>
<dbReference type="Proteomes" id="UP000766550">
    <property type="component" value="Unassembled WGS sequence"/>
</dbReference>
<feature type="domain" description="ABC transporter" evidence="4">
    <location>
        <begin position="10"/>
        <end position="251"/>
    </location>
</feature>
<evidence type="ECO:0000313" key="5">
    <source>
        <dbReference type="EMBL" id="MBV0926144.1"/>
    </source>
</evidence>
<accession>A0A8J8C6F0</accession>
<sequence>MTTDSSHPRIEVEHVKKRFGTVEALSDVSLTLKDNEVLSLVGDNGAGKSTFIKTLVGIHQPDGGEIRFDGEPVTIDGPKHARKLGIGTVYQDLALVDELSVAENLFLGRMPVKKVGGLVPVVDQEYMAEEAERILSEHLNIHVDPDTPVEFLSGGERQAVAIGRALVTDPDIVLLDEPTSALSKAAVEHVEELVQRLRDSGHSVILIDHNLEEVLSMSDRVAVLFQGRIVDVVDAADVTRDDVVSMMVSGHRANEDTDDELAGDESDVSSSRSSTA</sequence>
<evidence type="ECO:0000256" key="3">
    <source>
        <dbReference type="SAM" id="MobiDB-lite"/>
    </source>
</evidence>
<dbReference type="InterPro" id="IPR003593">
    <property type="entry name" value="AAA+_ATPase"/>
</dbReference>
<dbReference type="PROSITE" id="PS00211">
    <property type="entry name" value="ABC_TRANSPORTER_1"/>
    <property type="match status" value="1"/>
</dbReference>
<dbReference type="GO" id="GO:0005524">
    <property type="term" value="F:ATP binding"/>
    <property type="evidence" value="ECO:0007669"/>
    <property type="project" value="UniProtKB-KW"/>
</dbReference>
<dbReference type="PANTHER" id="PTHR43790:SF8">
    <property type="entry name" value="SUGAR ABC TRANSPORTER ATP-BINDING PROTEIN"/>
    <property type="match status" value="1"/>
</dbReference>
<organism evidence="5 6">
    <name type="scientific">Haloarcula limicola</name>
    <dbReference type="NCBI Taxonomy" id="1429915"/>
    <lineage>
        <taxon>Archaea</taxon>
        <taxon>Methanobacteriati</taxon>
        <taxon>Methanobacteriota</taxon>
        <taxon>Stenosarchaea group</taxon>
        <taxon>Halobacteria</taxon>
        <taxon>Halobacteriales</taxon>
        <taxon>Haloarculaceae</taxon>
        <taxon>Haloarcula</taxon>
    </lineage>
</organism>
<dbReference type="PROSITE" id="PS50893">
    <property type="entry name" value="ABC_TRANSPORTER_2"/>
    <property type="match status" value="1"/>
</dbReference>
<comment type="caution">
    <text evidence="5">The sequence shown here is derived from an EMBL/GenBank/DDBJ whole genome shotgun (WGS) entry which is preliminary data.</text>
</comment>
<dbReference type="InterPro" id="IPR003439">
    <property type="entry name" value="ABC_transporter-like_ATP-bd"/>
</dbReference>
<gene>
    <name evidence="5" type="ORF">KTS45_18210</name>
</gene>
<dbReference type="SMART" id="SM00382">
    <property type="entry name" value="AAA"/>
    <property type="match status" value="1"/>
</dbReference>
<keyword evidence="2 5" id="KW-0067">ATP-binding</keyword>
<dbReference type="EMBL" id="JAHQXF010000003">
    <property type="protein sequence ID" value="MBV0926144.1"/>
    <property type="molecule type" value="Genomic_DNA"/>
</dbReference>
<dbReference type="GO" id="GO:0016887">
    <property type="term" value="F:ATP hydrolysis activity"/>
    <property type="evidence" value="ECO:0007669"/>
    <property type="project" value="InterPro"/>
</dbReference>
<dbReference type="CDD" id="cd03216">
    <property type="entry name" value="ABC_Carb_Monos_I"/>
    <property type="match status" value="1"/>
</dbReference>
<dbReference type="Pfam" id="PF00005">
    <property type="entry name" value="ABC_tran"/>
    <property type="match status" value="1"/>
</dbReference>
<dbReference type="InterPro" id="IPR050107">
    <property type="entry name" value="ABC_carbohydrate_import_ATPase"/>
</dbReference>
<evidence type="ECO:0000259" key="4">
    <source>
        <dbReference type="PROSITE" id="PS50893"/>
    </source>
</evidence>
<dbReference type="SUPFAM" id="SSF52540">
    <property type="entry name" value="P-loop containing nucleoside triphosphate hydrolases"/>
    <property type="match status" value="1"/>
</dbReference>
<feature type="region of interest" description="Disordered" evidence="3">
    <location>
        <begin position="250"/>
        <end position="276"/>
    </location>
</feature>
<dbReference type="InterPro" id="IPR027417">
    <property type="entry name" value="P-loop_NTPase"/>
</dbReference>
<dbReference type="RefSeq" id="WP_162318997.1">
    <property type="nucleotide sequence ID" value="NZ_JAHQXF010000003.1"/>
</dbReference>
<dbReference type="AlphaFoldDB" id="A0A8J8C6F0"/>
<reference evidence="5 6" key="1">
    <citation type="submission" date="2021-06" db="EMBL/GenBank/DDBJ databases">
        <title>New haloarchaea isolates fom saline soil.</title>
        <authorList>
            <person name="Duran-Viseras A."/>
            <person name="Sanchez-Porro C.S."/>
            <person name="Ventosa A."/>
        </authorList>
    </citation>
    <scope>NUCLEOTIDE SEQUENCE [LARGE SCALE GENOMIC DNA]</scope>
    <source>
        <strain evidence="5 6">JCM 183640</strain>
    </source>
</reference>
<proteinExistence type="predicted"/>
<keyword evidence="6" id="KW-1185">Reference proteome</keyword>
<dbReference type="Gene3D" id="3.40.50.300">
    <property type="entry name" value="P-loop containing nucleotide triphosphate hydrolases"/>
    <property type="match status" value="1"/>
</dbReference>
<dbReference type="OrthoDB" id="44250at2157"/>
<name>A0A8J8C6F0_9EURY</name>